<dbReference type="InterPro" id="IPR013324">
    <property type="entry name" value="RNA_pol_sigma_r3/r4-like"/>
</dbReference>
<dbReference type="InterPro" id="IPR013325">
    <property type="entry name" value="RNA_pol_sigma_r2"/>
</dbReference>
<dbReference type="SUPFAM" id="SSF88946">
    <property type="entry name" value="Sigma2 domain of RNA polymerase sigma factors"/>
    <property type="match status" value="1"/>
</dbReference>
<dbReference type="GO" id="GO:0006352">
    <property type="term" value="P:DNA-templated transcription initiation"/>
    <property type="evidence" value="ECO:0007669"/>
    <property type="project" value="InterPro"/>
</dbReference>
<sequence length="411" mass="46867">MEKPTSTAELIPGLFRDLYSKMTAVLCRHFGLSDIQLAEDIASDTFLKASEVWPITGIPANPQAWLYTVAKNKVKDYFKHKAVFELKVKDNILKELNKKTLPDDIDQRTISDSQLAMLFAICDPIIPIAGQISLALQILCGFSILEVAQALLTNKETIKKRIFRAKTALRDSKFELKELSDSQISARLAAVLKTIYLLFNEGYYAQHENHIIRKELCMEAIRLALLLTAHETTNLPQTNALIALMCYQSSRLDARMDKDGAIVLFEQQDVQQWDSDMIDQGNFYMVQATDTQETSKYHIEAAIAYWHTVVDNQSKWEYILKFYNQLILIEYSPVTALNRAFAYAKVYGAEAGIEETKKLNLIKMSHYFGLLGYLYRDLDQAEAIDNYTKALNLASSLTEQDVYQKQILAIR</sequence>
<evidence type="ECO:0000259" key="1">
    <source>
        <dbReference type="Pfam" id="PF04542"/>
    </source>
</evidence>
<organism evidence="3 4">
    <name type="scientific">Sphingobacterium siyangense</name>
    <dbReference type="NCBI Taxonomy" id="459529"/>
    <lineage>
        <taxon>Bacteria</taxon>
        <taxon>Pseudomonadati</taxon>
        <taxon>Bacteroidota</taxon>
        <taxon>Sphingobacteriia</taxon>
        <taxon>Sphingobacteriales</taxon>
        <taxon>Sphingobacteriaceae</taxon>
        <taxon>Sphingobacterium</taxon>
    </lineage>
</organism>
<comment type="caution">
    <text evidence="3">The sequence shown here is derived from an EMBL/GenBank/DDBJ whole genome shotgun (WGS) entry which is preliminary data.</text>
</comment>
<dbReference type="Pfam" id="PF20239">
    <property type="entry name" value="DUF6596"/>
    <property type="match status" value="1"/>
</dbReference>
<dbReference type="SUPFAM" id="SSF88659">
    <property type="entry name" value="Sigma3 and sigma4 domains of RNA polymerase sigma factors"/>
    <property type="match status" value="1"/>
</dbReference>
<gene>
    <name evidence="3" type="ORF">IQ31_00355</name>
</gene>
<protein>
    <submittedName>
        <fullName evidence="3">RNA polymerase sigma-70 factor (ECF subfamily)</fullName>
    </submittedName>
</protein>
<evidence type="ECO:0000313" key="3">
    <source>
        <dbReference type="EMBL" id="TWI25783.1"/>
    </source>
</evidence>
<name>A0A562N0W7_9SPHI</name>
<evidence type="ECO:0000259" key="2">
    <source>
        <dbReference type="Pfam" id="PF20239"/>
    </source>
</evidence>
<proteinExistence type="predicted"/>
<dbReference type="InterPro" id="IPR007627">
    <property type="entry name" value="RNA_pol_sigma70_r2"/>
</dbReference>
<dbReference type="EMBL" id="VLKR01000001">
    <property type="protein sequence ID" value="TWI25783.1"/>
    <property type="molecule type" value="Genomic_DNA"/>
</dbReference>
<feature type="domain" description="RNA polymerase sigma-70 region 2" evidence="1">
    <location>
        <begin position="15"/>
        <end position="81"/>
    </location>
</feature>
<dbReference type="PANTHER" id="PTHR47756:SF2">
    <property type="entry name" value="BLL6612 PROTEIN"/>
    <property type="match status" value="1"/>
</dbReference>
<feature type="domain" description="DUF6596" evidence="2">
    <location>
        <begin position="187"/>
        <end position="288"/>
    </location>
</feature>
<accession>A0A562N0W7</accession>
<dbReference type="PANTHER" id="PTHR47756">
    <property type="entry name" value="BLL6612 PROTEIN-RELATED"/>
    <property type="match status" value="1"/>
</dbReference>
<evidence type="ECO:0000313" key="4">
    <source>
        <dbReference type="Proteomes" id="UP000315908"/>
    </source>
</evidence>
<reference evidence="3 4" key="1">
    <citation type="journal article" date="2015" name="Stand. Genomic Sci.">
        <title>Genomic Encyclopedia of Bacterial and Archaeal Type Strains, Phase III: the genomes of soil and plant-associated and newly described type strains.</title>
        <authorList>
            <person name="Whitman W.B."/>
            <person name="Woyke T."/>
            <person name="Klenk H.P."/>
            <person name="Zhou Y."/>
            <person name="Lilburn T.G."/>
            <person name="Beck B.J."/>
            <person name="De Vos P."/>
            <person name="Vandamme P."/>
            <person name="Eisen J.A."/>
            <person name="Garrity G."/>
            <person name="Hugenholtz P."/>
            <person name="Kyrpides N.C."/>
        </authorList>
    </citation>
    <scope>NUCLEOTIDE SEQUENCE [LARGE SCALE GENOMIC DNA]</scope>
    <source>
        <strain evidence="3 4">CGMCC 1.6855</strain>
    </source>
</reference>
<dbReference type="RefSeq" id="WP_235032732.1">
    <property type="nucleotide sequence ID" value="NZ_DAMALA010000024.1"/>
</dbReference>
<dbReference type="InterPro" id="IPR046531">
    <property type="entry name" value="DUF6596"/>
</dbReference>
<dbReference type="Proteomes" id="UP000315908">
    <property type="component" value="Unassembled WGS sequence"/>
</dbReference>
<dbReference type="Pfam" id="PF04542">
    <property type="entry name" value="Sigma70_r2"/>
    <property type="match status" value="1"/>
</dbReference>
<dbReference type="Gene3D" id="1.10.1740.10">
    <property type="match status" value="1"/>
</dbReference>
<dbReference type="AlphaFoldDB" id="A0A562N0W7"/>
<dbReference type="GO" id="GO:0003700">
    <property type="term" value="F:DNA-binding transcription factor activity"/>
    <property type="evidence" value="ECO:0007669"/>
    <property type="project" value="InterPro"/>
</dbReference>